<feature type="transmembrane region" description="Helical" evidence="6">
    <location>
        <begin position="45"/>
        <end position="72"/>
    </location>
</feature>
<feature type="transmembrane region" description="Helical" evidence="6">
    <location>
        <begin position="108"/>
        <end position="124"/>
    </location>
</feature>
<keyword evidence="3 6" id="KW-0812">Transmembrane</keyword>
<keyword evidence="4 6" id="KW-1133">Transmembrane helix</keyword>
<dbReference type="RefSeq" id="WP_224193633.1">
    <property type="nucleotide sequence ID" value="NZ_JAIRAU010000028.1"/>
</dbReference>
<keyword evidence="5 6" id="KW-0472">Membrane</keyword>
<proteinExistence type="predicted"/>
<reference evidence="7" key="1">
    <citation type="submission" date="2021-08" db="EMBL/GenBank/DDBJ databases">
        <authorList>
            <person name="Stevens D.C."/>
        </authorList>
    </citation>
    <scope>NUCLEOTIDE SEQUENCE</scope>
    <source>
        <strain evidence="7">DSM 53165</strain>
    </source>
</reference>
<feature type="transmembrane region" description="Helical" evidence="6">
    <location>
        <begin position="84"/>
        <end position="102"/>
    </location>
</feature>
<protein>
    <submittedName>
        <fullName evidence="7">Na/Pi symporter</fullName>
    </submittedName>
</protein>
<feature type="transmembrane region" description="Helical" evidence="6">
    <location>
        <begin position="239"/>
        <end position="263"/>
    </location>
</feature>
<evidence type="ECO:0000256" key="3">
    <source>
        <dbReference type="ARBA" id="ARBA00022692"/>
    </source>
</evidence>
<evidence type="ECO:0000313" key="8">
    <source>
        <dbReference type="Proteomes" id="UP001139031"/>
    </source>
</evidence>
<gene>
    <name evidence="7" type="ORF">K7C98_21720</name>
</gene>
<keyword evidence="8" id="KW-1185">Reference proteome</keyword>
<dbReference type="NCBIfam" id="NF037997">
    <property type="entry name" value="Na_Pi_symport"/>
    <property type="match status" value="1"/>
</dbReference>
<evidence type="ECO:0000256" key="1">
    <source>
        <dbReference type="ARBA" id="ARBA00004651"/>
    </source>
</evidence>
<evidence type="ECO:0000313" key="7">
    <source>
        <dbReference type="EMBL" id="MBZ5711869.1"/>
    </source>
</evidence>
<feature type="transmembrane region" description="Helical" evidence="6">
    <location>
        <begin position="283"/>
        <end position="301"/>
    </location>
</feature>
<dbReference type="Proteomes" id="UP001139031">
    <property type="component" value="Unassembled WGS sequence"/>
</dbReference>
<evidence type="ECO:0000256" key="2">
    <source>
        <dbReference type="ARBA" id="ARBA00022475"/>
    </source>
</evidence>
<evidence type="ECO:0000256" key="4">
    <source>
        <dbReference type="ARBA" id="ARBA00022989"/>
    </source>
</evidence>
<organism evidence="7 8">
    <name type="scientific">Nannocystis pusilla</name>
    <dbReference type="NCBI Taxonomy" id="889268"/>
    <lineage>
        <taxon>Bacteria</taxon>
        <taxon>Pseudomonadati</taxon>
        <taxon>Myxococcota</taxon>
        <taxon>Polyangia</taxon>
        <taxon>Nannocystales</taxon>
        <taxon>Nannocystaceae</taxon>
        <taxon>Nannocystis</taxon>
    </lineage>
</organism>
<accession>A0ABS7TUF1</accession>
<evidence type="ECO:0000256" key="5">
    <source>
        <dbReference type="ARBA" id="ARBA00023136"/>
    </source>
</evidence>
<comment type="subcellular location">
    <subcellularLocation>
        <location evidence="1">Cell membrane</location>
        <topology evidence="1">Multi-pass membrane protein</topology>
    </subcellularLocation>
</comment>
<keyword evidence="2" id="KW-1003">Cell membrane</keyword>
<sequence length="324" mass="33273">MVSTVALQLVAALALFLLGLEELSRTLRALESVRVREWLARLSGAPWLALLTGLWVTALLDSSSAVIVLLIALVDSRTLAFENALGIVLGTNIGTTVSSQIIALNVGRLAPVLLLVGVIGQLLVRSERAALRFRVAIGVGLIFTGLEQLEAALQPLREVPAVLAWLDSLTDPARGIFAGGLLTLVIQSSSATLGVAIQLCIAGLMSLPAGVAVMLGAELGTCGDTLIASLGRSRAALRVAVFHLLFNVVSVGLGALCIGSLVAAATALSPAAGPGRQLANAHTLFNTVAAVLVLPLLPWVAKALRRAIPDGGEPQSSCAASSKS</sequence>
<dbReference type="PANTHER" id="PTHR10010">
    <property type="entry name" value="SOLUTE CARRIER FAMILY 34 SODIUM PHOSPHATE , MEMBER 2-RELATED"/>
    <property type="match status" value="1"/>
</dbReference>
<comment type="caution">
    <text evidence="7">The sequence shown here is derived from an EMBL/GenBank/DDBJ whole genome shotgun (WGS) entry which is preliminary data.</text>
</comment>
<name>A0ABS7TUF1_9BACT</name>
<dbReference type="Pfam" id="PF02690">
    <property type="entry name" value="Na_Pi_cotrans"/>
    <property type="match status" value="2"/>
</dbReference>
<dbReference type="PANTHER" id="PTHR10010:SF46">
    <property type="entry name" value="SODIUM-DEPENDENT PHOSPHATE TRANSPORT PROTEIN 2B"/>
    <property type="match status" value="1"/>
</dbReference>
<evidence type="ECO:0000256" key="6">
    <source>
        <dbReference type="SAM" id="Phobius"/>
    </source>
</evidence>
<dbReference type="EMBL" id="JAIRAU010000028">
    <property type="protein sequence ID" value="MBZ5711869.1"/>
    <property type="molecule type" value="Genomic_DNA"/>
</dbReference>
<dbReference type="InterPro" id="IPR003841">
    <property type="entry name" value="Na/Pi_transpt"/>
</dbReference>